<dbReference type="Pfam" id="PF02353">
    <property type="entry name" value="CMAS"/>
    <property type="match status" value="1"/>
</dbReference>
<comment type="caution">
    <text evidence="8">The sequence shown here is derived from an EMBL/GenBank/DDBJ whole genome shotgun (WGS) entry which is preliminary data.</text>
</comment>
<gene>
    <name evidence="8" type="primary">cfa_1</name>
    <name evidence="8" type="ORF">KOR42_41450</name>
</gene>
<dbReference type="RefSeq" id="WP_146511556.1">
    <property type="nucleotide sequence ID" value="NZ_SIHI01000023.1"/>
</dbReference>
<dbReference type="PIRSF" id="PIRSF003085">
    <property type="entry name" value="CMAS"/>
    <property type="match status" value="1"/>
</dbReference>
<dbReference type="GO" id="GO:0008825">
    <property type="term" value="F:cyclopropane-fatty-acyl-phospholipid synthase activity"/>
    <property type="evidence" value="ECO:0007669"/>
    <property type="project" value="UniProtKB-EC"/>
</dbReference>
<dbReference type="SUPFAM" id="SSF53335">
    <property type="entry name" value="S-adenosyl-L-methionine-dependent methyltransferases"/>
    <property type="match status" value="1"/>
</dbReference>
<dbReference type="GO" id="GO:0008610">
    <property type="term" value="P:lipid biosynthetic process"/>
    <property type="evidence" value="ECO:0007669"/>
    <property type="project" value="InterPro"/>
</dbReference>
<evidence type="ECO:0000256" key="5">
    <source>
        <dbReference type="ARBA" id="ARBA00023098"/>
    </source>
</evidence>
<dbReference type="GO" id="GO:0032259">
    <property type="term" value="P:methylation"/>
    <property type="evidence" value="ECO:0007669"/>
    <property type="project" value="UniProtKB-KW"/>
</dbReference>
<dbReference type="Gene3D" id="3.40.50.150">
    <property type="entry name" value="Vaccinia Virus protein VP39"/>
    <property type="match status" value="1"/>
</dbReference>
<dbReference type="CDD" id="cd02440">
    <property type="entry name" value="AdoMet_MTases"/>
    <property type="match status" value="1"/>
</dbReference>
<organism evidence="8 9">
    <name type="scientific">Thalassoglobus neptunius</name>
    <dbReference type="NCBI Taxonomy" id="1938619"/>
    <lineage>
        <taxon>Bacteria</taxon>
        <taxon>Pseudomonadati</taxon>
        <taxon>Planctomycetota</taxon>
        <taxon>Planctomycetia</taxon>
        <taxon>Planctomycetales</taxon>
        <taxon>Planctomycetaceae</taxon>
        <taxon>Thalassoglobus</taxon>
    </lineage>
</organism>
<reference evidence="8 9" key="1">
    <citation type="submission" date="2019-02" db="EMBL/GenBank/DDBJ databases">
        <title>Deep-cultivation of Planctomycetes and their phenomic and genomic characterization uncovers novel biology.</title>
        <authorList>
            <person name="Wiegand S."/>
            <person name="Jogler M."/>
            <person name="Boedeker C."/>
            <person name="Pinto D."/>
            <person name="Vollmers J."/>
            <person name="Rivas-Marin E."/>
            <person name="Kohn T."/>
            <person name="Peeters S.H."/>
            <person name="Heuer A."/>
            <person name="Rast P."/>
            <person name="Oberbeckmann S."/>
            <person name="Bunk B."/>
            <person name="Jeske O."/>
            <person name="Meyerdierks A."/>
            <person name="Storesund J.E."/>
            <person name="Kallscheuer N."/>
            <person name="Luecker S."/>
            <person name="Lage O.M."/>
            <person name="Pohl T."/>
            <person name="Merkel B.J."/>
            <person name="Hornburger P."/>
            <person name="Mueller R.-W."/>
            <person name="Bruemmer F."/>
            <person name="Labrenz M."/>
            <person name="Spormann A.M."/>
            <person name="Op Den Camp H."/>
            <person name="Overmann J."/>
            <person name="Amann R."/>
            <person name="Jetten M.S.M."/>
            <person name="Mascher T."/>
            <person name="Medema M.H."/>
            <person name="Devos D.P."/>
            <person name="Kaster A.-K."/>
            <person name="Ovreas L."/>
            <person name="Rohde M."/>
            <person name="Galperin M.Y."/>
            <person name="Jogler C."/>
        </authorList>
    </citation>
    <scope>NUCLEOTIDE SEQUENCE [LARGE SCALE GENOMIC DNA]</scope>
    <source>
        <strain evidence="8 9">KOR42</strain>
    </source>
</reference>
<evidence type="ECO:0000256" key="1">
    <source>
        <dbReference type="ARBA" id="ARBA00010815"/>
    </source>
</evidence>
<accession>A0A5C5W9H7</accession>
<keyword evidence="2 8" id="KW-0489">Methyltransferase</keyword>
<keyword evidence="5" id="KW-0443">Lipid metabolism</keyword>
<dbReference type="AlphaFoldDB" id="A0A5C5W9H7"/>
<dbReference type="InterPro" id="IPR029063">
    <property type="entry name" value="SAM-dependent_MTases_sf"/>
</dbReference>
<keyword evidence="3 8" id="KW-0808">Transferase</keyword>
<dbReference type="PANTHER" id="PTHR43667:SF2">
    <property type="entry name" value="FATTY ACID C-METHYL TRANSFERASE"/>
    <property type="match status" value="1"/>
</dbReference>
<comment type="similarity">
    <text evidence="1">Belongs to the CFA/CMAS family.</text>
</comment>
<evidence type="ECO:0000256" key="7">
    <source>
        <dbReference type="SAM" id="MobiDB-lite"/>
    </source>
</evidence>
<feature type="compositionally biased region" description="Polar residues" evidence="7">
    <location>
        <begin position="1"/>
        <end position="15"/>
    </location>
</feature>
<dbReference type="InterPro" id="IPR003333">
    <property type="entry name" value="CMAS"/>
</dbReference>
<name>A0A5C5W9H7_9PLAN</name>
<proteinExistence type="inferred from homology"/>
<dbReference type="PANTHER" id="PTHR43667">
    <property type="entry name" value="CYCLOPROPANE-FATTY-ACYL-PHOSPHOLIPID SYNTHASE"/>
    <property type="match status" value="1"/>
</dbReference>
<evidence type="ECO:0000256" key="3">
    <source>
        <dbReference type="ARBA" id="ARBA00022679"/>
    </source>
</evidence>
<dbReference type="Proteomes" id="UP000317243">
    <property type="component" value="Unassembled WGS sequence"/>
</dbReference>
<evidence type="ECO:0000256" key="6">
    <source>
        <dbReference type="PIRSR" id="PIRSR003085-1"/>
    </source>
</evidence>
<feature type="region of interest" description="Disordered" evidence="7">
    <location>
        <begin position="1"/>
        <end position="22"/>
    </location>
</feature>
<keyword evidence="9" id="KW-1185">Reference proteome</keyword>
<protein>
    <submittedName>
        <fullName evidence="8">Cyclopropane-fatty-acyl-phospholipid synthase</fullName>
        <ecNumber evidence="8">2.1.1.79</ecNumber>
    </submittedName>
</protein>
<sequence length="417" mass="47675">MTDSSNPTATIQQTPPLALSKEKETATRGMLLRFLSQLKHGRIELILPDGSRQSFGESGDSELQVRVELLSEACYRKILLGGSLGAAEAYLQGLWTTDDLTSLLRLMCRNLPRTEVLDNGWARIGRFAAKIGHWLSRNSFRGSQRNVAAHYDLSNDFFQLFLDPTMMYSSGIFPSPEATMEQASVEKMERVCRLLELQPGDHVIEIGSGWGGFSLYAARQYGCRITTTTISQQQYDMAGDRIRSAGLSDRVTLLQDDYRTLVGQYDKLVSIEMIEAVGHQYLPSFFQTCNQLLVPDGKMVVQAITIPDNRYDEYFHSVDFIRNYIFPGGHLPSIGAMQRATERTGLLLQEMQQFPDSYARTLQCWRQEFEEKREQVLSLGFDERFIRMWNYYFCYCEAAFLERAVNVGLFVWDKQCY</sequence>
<dbReference type="OrthoDB" id="9782855at2"/>
<evidence type="ECO:0000256" key="4">
    <source>
        <dbReference type="ARBA" id="ARBA00022691"/>
    </source>
</evidence>
<evidence type="ECO:0000313" key="8">
    <source>
        <dbReference type="EMBL" id="TWT47147.1"/>
    </source>
</evidence>
<keyword evidence="4" id="KW-0949">S-adenosyl-L-methionine</keyword>
<evidence type="ECO:0000256" key="2">
    <source>
        <dbReference type="ARBA" id="ARBA00022603"/>
    </source>
</evidence>
<dbReference type="InterPro" id="IPR050723">
    <property type="entry name" value="CFA/CMAS"/>
</dbReference>
<dbReference type="EC" id="2.1.1.79" evidence="8"/>
<dbReference type="EMBL" id="SIHI01000023">
    <property type="protein sequence ID" value="TWT47147.1"/>
    <property type="molecule type" value="Genomic_DNA"/>
</dbReference>
<evidence type="ECO:0000313" key="9">
    <source>
        <dbReference type="Proteomes" id="UP000317243"/>
    </source>
</evidence>
<feature type="active site" evidence="6">
    <location>
        <position position="396"/>
    </location>
</feature>